<protein>
    <submittedName>
        <fullName evidence="3">Unannotated protein</fullName>
    </submittedName>
</protein>
<evidence type="ECO:0000313" key="3">
    <source>
        <dbReference type="EMBL" id="CAB4744097.1"/>
    </source>
</evidence>
<gene>
    <name evidence="2" type="ORF">UFOPK2289_01163</name>
    <name evidence="3" type="ORF">UFOPK2822_00382</name>
    <name evidence="4" type="ORF">UFOPK3346_00244</name>
    <name evidence="5" type="ORF">UFOPK3670_00226</name>
    <name evidence="6" type="ORF">UFOPK4308_00271</name>
</gene>
<proteinExistence type="predicted"/>
<dbReference type="EMBL" id="CAFBQL010000002">
    <property type="protein sequence ID" value="CAB5053824.1"/>
    <property type="molecule type" value="Genomic_DNA"/>
</dbReference>
<dbReference type="Pfam" id="PF02464">
    <property type="entry name" value="CinA"/>
    <property type="match status" value="1"/>
</dbReference>
<evidence type="ECO:0000313" key="2">
    <source>
        <dbReference type="EMBL" id="CAB4671578.1"/>
    </source>
</evidence>
<dbReference type="Gene3D" id="3.90.950.20">
    <property type="entry name" value="CinA-like"/>
    <property type="match status" value="1"/>
</dbReference>
<dbReference type="InterPro" id="IPR036653">
    <property type="entry name" value="CinA-like_C"/>
</dbReference>
<evidence type="ECO:0000259" key="1">
    <source>
        <dbReference type="Pfam" id="PF02464"/>
    </source>
</evidence>
<sequence length="156" mass="16032">MTEDLIYIINTLKERGQTLCVAESLTGGGLGQALTSVPGSSDVFLGGLIAYSQMVKEELLKVPQELIREHGVVSEEVAAAMAEGAQSIFSATWAIATTGVAGPGPHDGVAAGSVWLAFSGPAPASTELAIDGDRTVVRNATISSAISTFSRILRAS</sequence>
<feature type="domain" description="CinA C-terminal" evidence="1">
    <location>
        <begin position="8"/>
        <end position="151"/>
    </location>
</feature>
<dbReference type="EMBL" id="CAEZZC010000004">
    <property type="protein sequence ID" value="CAB4744097.1"/>
    <property type="molecule type" value="Genomic_DNA"/>
</dbReference>
<dbReference type="SUPFAM" id="SSF142433">
    <property type="entry name" value="CinA-like"/>
    <property type="match status" value="1"/>
</dbReference>
<name>A0A6J6TBG5_9ZZZZ</name>
<dbReference type="EMBL" id="CAFBLE010000002">
    <property type="protein sequence ID" value="CAB4857043.1"/>
    <property type="molecule type" value="Genomic_DNA"/>
</dbReference>
<evidence type="ECO:0000313" key="4">
    <source>
        <dbReference type="EMBL" id="CAB4857043.1"/>
    </source>
</evidence>
<dbReference type="EMBL" id="CAEZWT010000041">
    <property type="protein sequence ID" value="CAB4671578.1"/>
    <property type="molecule type" value="Genomic_DNA"/>
</dbReference>
<organism evidence="3">
    <name type="scientific">freshwater metagenome</name>
    <dbReference type="NCBI Taxonomy" id="449393"/>
    <lineage>
        <taxon>unclassified sequences</taxon>
        <taxon>metagenomes</taxon>
        <taxon>ecological metagenomes</taxon>
    </lineage>
</organism>
<evidence type="ECO:0000313" key="5">
    <source>
        <dbReference type="EMBL" id="CAB4913797.1"/>
    </source>
</evidence>
<evidence type="ECO:0000313" key="6">
    <source>
        <dbReference type="EMBL" id="CAB5053824.1"/>
    </source>
</evidence>
<accession>A0A6J6TBG5</accession>
<dbReference type="AlphaFoldDB" id="A0A6J6TBG5"/>
<dbReference type="InterPro" id="IPR008136">
    <property type="entry name" value="CinA_C"/>
</dbReference>
<dbReference type="EMBL" id="CAFBMV010000001">
    <property type="protein sequence ID" value="CAB4913797.1"/>
    <property type="molecule type" value="Genomic_DNA"/>
</dbReference>
<reference evidence="3" key="1">
    <citation type="submission" date="2020-05" db="EMBL/GenBank/DDBJ databases">
        <authorList>
            <person name="Chiriac C."/>
            <person name="Salcher M."/>
            <person name="Ghai R."/>
            <person name="Kavagutti S V."/>
        </authorList>
    </citation>
    <scope>NUCLEOTIDE SEQUENCE</scope>
</reference>
<dbReference type="NCBIfam" id="TIGR00199">
    <property type="entry name" value="PncC_domain"/>
    <property type="match status" value="1"/>
</dbReference>